<dbReference type="PANTHER" id="PTHR18911:SF5">
    <property type="entry name" value="COILED-COIL DOMAIN-CONTAINING PROTEIN 186"/>
    <property type="match status" value="1"/>
</dbReference>
<evidence type="ECO:0000256" key="1">
    <source>
        <dbReference type="SAM" id="Coils"/>
    </source>
</evidence>
<feature type="region of interest" description="Disordered" evidence="2">
    <location>
        <begin position="62"/>
        <end position="101"/>
    </location>
</feature>
<feature type="compositionally biased region" description="Low complexity" evidence="2">
    <location>
        <begin position="209"/>
        <end position="223"/>
    </location>
</feature>
<feature type="compositionally biased region" description="Polar residues" evidence="2">
    <location>
        <begin position="224"/>
        <end position="237"/>
    </location>
</feature>
<dbReference type="InterPro" id="IPR038830">
    <property type="entry name" value="CCDC186"/>
</dbReference>
<feature type="compositionally biased region" description="Polar residues" evidence="2">
    <location>
        <begin position="161"/>
        <end position="182"/>
    </location>
</feature>
<dbReference type="GO" id="GO:0005802">
    <property type="term" value="C:trans-Golgi network"/>
    <property type="evidence" value="ECO:0007669"/>
    <property type="project" value="TreeGrafter"/>
</dbReference>
<feature type="region of interest" description="Disordered" evidence="2">
    <location>
        <begin position="1"/>
        <end position="48"/>
    </location>
</feature>
<dbReference type="Proteomes" id="UP001209878">
    <property type="component" value="Unassembled WGS sequence"/>
</dbReference>
<feature type="compositionally biased region" description="Polar residues" evidence="2">
    <location>
        <begin position="192"/>
        <end position="201"/>
    </location>
</feature>
<feature type="coiled-coil region" evidence="1">
    <location>
        <begin position="1091"/>
        <end position="1118"/>
    </location>
</feature>
<comment type="caution">
    <text evidence="3">The sequence shown here is derived from an EMBL/GenBank/DDBJ whole genome shotgun (WGS) entry which is preliminary data.</text>
</comment>
<feature type="compositionally biased region" description="Basic and acidic residues" evidence="2">
    <location>
        <begin position="855"/>
        <end position="866"/>
    </location>
</feature>
<feature type="region of interest" description="Disordered" evidence="2">
    <location>
        <begin position="926"/>
        <end position="972"/>
    </location>
</feature>
<keyword evidence="1" id="KW-0175">Coiled coil</keyword>
<feature type="compositionally biased region" description="Low complexity" evidence="2">
    <location>
        <begin position="255"/>
        <end position="271"/>
    </location>
</feature>
<accession>A0AAD9NM46</accession>
<evidence type="ECO:0008006" key="5">
    <source>
        <dbReference type="Google" id="ProtNLM"/>
    </source>
</evidence>
<feature type="region of interest" description="Disordered" evidence="2">
    <location>
        <begin position="315"/>
        <end position="373"/>
    </location>
</feature>
<reference evidence="3" key="1">
    <citation type="journal article" date="2023" name="Mol. Biol. Evol.">
        <title>Third-Generation Sequencing Reveals the Adaptive Role of the Epigenome in Three Deep-Sea Polychaetes.</title>
        <authorList>
            <person name="Perez M."/>
            <person name="Aroh O."/>
            <person name="Sun Y."/>
            <person name="Lan Y."/>
            <person name="Juniper S.K."/>
            <person name="Young C.R."/>
            <person name="Angers B."/>
            <person name="Qian P.Y."/>
        </authorList>
    </citation>
    <scope>NUCLEOTIDE SEQUENCE</scope>
    <source>
        <strain evidence="3">R07B-5</strain>
    </source>
</reference>
<gene>
    <name evidence="3" type="ORF">NP493_756g02016</name>
</gene>
<name>A0AAD9NM46_RIDPI</name>
<feature type="region of interest" description="Disordered" evidence="2">
    <location>
        <begin position="886"/>
        <end position="910"/>
    </location>
</feature>
<feature type="coiled-coil region" evidence="1">
    <location>
        <begin position="423"/>
        <end position="486"/>
    </location>
</feature>
<evidence type="ECO:0000313" key="3">
    <source>
        <dbReference type="EMBL" id="KAK2175045.1"/>
    </source>
</evidence>
<proteinExistence type="predicted"/>
<protein>
    <recommendedName>
        <fullName evidence="5">Coiled-coil domain-containing protein 186</fullName>
    </recommendedName>
</protein>
<evidence type="ECO:0000313" key="4">
    <source>
        <dbReference type="Proteomes" id="UP001209878"/>
    </source>
</evidence>
<feature type="compositionally biased region" description="Polar residues" evidence="2">
    <location>
        <begin position="933"/>
        <end position="960"/>
    </location>
</feature>
<evidence type="ECO:0000256" key="2">
    <source>
        <dbReference type="SAM" id="MobiDB-lite"/>
    </source>
</evidence>
<feature type="compositionally biased region" description="Basic and acidic residues" evidence="2">
    <location>
        <begin position="29"/>
        <end position="39"/>
    </location>
</feature>
<dbReference type="GO" id="GO:0031267">
    <property type="term" value="F:small GTPase binding"/>
    <property type="evidence" value="ECO:0007669"/>
    <property type="project" value="TreeGrafter"/>
</dbReference>
<organism evidence="3 4">
    <name type="scientific">Ridgeia piscesae</name>
    <name type="common">Tubeworm</name>
    <dbReference type="NCBI Taxonomy" id="27915"/>
    <lineage>
        <taxon>Eukaryota</taxon>
        <taxon>Metazoa</taxon>
        <taxon>Spiralia</taxon>
        <taxon>Lophotrochozoa</taxon>
        <taxon>Annelida</taxon>
        <taxon>Polychaeta</taxon>
        <taxon>Sedentaria</taxon>
        <taxon>Canalipalpata</taxon>
        <taxon>Sabellida</taxon>
        <taxon>Siboglinidae</taxon>
        <taxon>Ridgeia</taxon>
    </lineage>
</organism>
<feature type="region of interest" description="Disordered" evidence="2">
    <location>
        <begin position="855"/>
        <end position="874"/>
    </location>
</feature>
<feature type="compositionally biased region" description="Polar residues" evidence="2">
    <location>
        <begin position="315"/>
        <end position="362"/>
    </location>
</feature>
<feature type="compositionally biased region" description="Low complexity" evidence="2">
    <location>
        <begin position="1"/>
        <end position="13"/>
    </location>
</feature>
<feature type="coiled-coil region" evidence="1">
    <location>
        <begin position="996"/>
        <end position="1023"/>
    </location>
</feature>
<dbReference type="EMBL" id="JAODUO010000755">
    <property type="protein sequence ID" value="KAK2175045.1"/>
    <property type="molecule type" value="Genomic_DNA"/>
</dbReference>
<dbReference type="PANTHER" id="PTHR18911">
    <property type="entry name" value="CTCL TUMOR ANTIGEN HD-CL-01"/>
    <property type="match status" value="1"/>
</dbReference>
<keyword evidence="4" id="KW-1185">Reference proteome</keyword>
<feature type="region of interest" description="Disordered" evidence="2">
    <location>
        <begin position="133"/>
        <end position="299"/>
    </location>
</feature>
<sequence>MADGDAAAPVAPADADDKTCDPQTGIAEESPKQTDKTETCTETPNEISCTANSGASVLAEEPLEGCPSSVGVDETEPAEDSIIPVERGPVENSSHSNEPQPAVIETQCANVTPIQSHTENTIGEACLTKEDVMANTTQVQPHSQTTTDSSTESDRRIASSGEVNSQHSGVSQNAERCQTSATAGDGVEKSPSKTGSVNALESTPRDVESSMSNVSLSSHNSSSRATALTSESFTGSESGLDYESDSYETGSTENSAASTSRSDTSTSSVASPDTKSTQKKVDKVMNRLSESEVVNSEALDEIHGAIRDTINATMNVLDSDPPSTSSNESEASPARQNRNSHQKNGTTSSDTTKSLPQDNYTHACTLAPPGGAGLERLDVKRYSDNSEELLSELSAELELVGQTGTVEAPNGIVSQIVSSLPELKRLQDQLESVTKLCGRQQVELDRLKVEKQHGAANLEHIYQAQIKELERTISKQDAEVRHVKEKLTSHDAAAKRAVATLQEQLKLRVDQVTKMYRESVGEKDNMVMKYAQAEQRNIELADRMAKMDAARREFLKEKELAVGRFRSVVTEKQRLQDLMDAKNSETCAIKRELERLRDQVTSNDIKVKWVENKLKAEVESHKETKGRLEEHQKRLRQAKEETEQIRRNCQAMILTYQDSEEIKSNSLDTQLRAKEELLQKLKLDKASEQEQNRLMSTELNHLKVKHSELLEELHTYKDKVQCQETERLVQEQTLDKFRETLQAQKHTNHTMKERLQELENIEQQLLDEQATVKELKEQVTMLEESNTDLQANMESCGIREMEHLEFTQKISDKNARVQSENITLNSALDSLREEHEKLRARSVELQDRVDHLENELAQEKEERKTENNSLASKLTIKEKQVDELMTQLGDEKDENRTLKRRHAANIKDVMRQFQQVKKRLETYEHRHGDHDSIGSNASSNGSLDTVSNQQPHAPNSRASSQEPTPPPPPQEEPFVEVIEIDKQMLLEKIVRLQKSHARKNEKIEFMEDHIQRLIREVQKKTRIIQSYVLREDAGYLAPASMDVNKALLSRHGGIMASVFSSHSQDGALTLDLSLEINRKLQAVVEDVLLKNITLKENIDTLGTEIARLSQENRQLQLRLQGAPLVNSKT</sequence>
<dbReference type="AlphaFoldDB" id="A0AAD9NM46"/>
<dbReference type="GO" id="GO:0099518">
    <property type="term" value="P:vesicle cytoskeletal trafficking"/>
    <property type="evidence" value="ECO:0007669"/>
    <property type="project" value="TreeGrafter"/>
</dbReference>